<proteinExistence type="predicted"/>
<dbReference type="EMBL" id="CASHTH010002069">
    <property type="protein sequence ID" value="CAI8024257.1"/>
    <property type="molecule type" value="Genomic_DNA"/>
</dbReference>
<keyword evidence="2" id="KW-1185">Reference proteome</keyword>
<gene>
    <name evidence="1" type="ORF">GBAR_LOCUS14105</name>
</gene>
<reference evidence="1" key="1">
    <citation type="submission" date="2023-03" db="EMBL/GenBank/DDBJ databases">
        <authorList>
            <person name="Steffen K."/>
            <person name="Cardenas P."/>
        </authorList>
    </citation>
    <scope>NUCLEOTIDE SEQUENCE</scope>
</reference>
<name>A0AA35S8L6_GEOBA</name>
<dbReference type="Proteomes" id="UP001174909">
    <property type="component" value="Unassembled WGS sequence"/>
</dbReference>
<comment type="caution">
    <text evidence="1">The sequence shown here is derived from an EMBL/GenBank/DDBJ whole genome shotgun (WGS) entry which is preliminary data.</text>
</comment>
<organism evidence="1 2">
    <name type="scientific">Geodia barretti</name>
    <name type="common">Barrett's horny sponge</name>
    <dbReference type="NCBI Taxonomy" id="519541"/>
    <lineage>
        <taxon>Eukaryota</taxon>
        <taxon>Metazoa</taxon>
        <taxon>Porifera</taxon>
        <taxon>Demospongiae</taxon>
        <taxon>Heteroscleromorpha</taxon>
        <taxon>Tetractinellida</taxon>
        <taxon>Astrophorina</taxon>
        <taxon>Geodiidae</taxon>
        <taxon>Geodia</taxon>
    </lineage>
</organism>
<protein>
    <submittedName>
        <fullName evidence="1">Uncharacterized protein</fullName>
    </submittedName>
</protein>
<accession>A0AA35S8L6</accession>
<sequence length="152" mass="16848">MLHLRSVSNPTSELCSSWRVTPDVVDDRVIEEPPSPEGPDVTYQLLADNRYSFLVSLPNATDEVAHPRINFTTYDVQSAAADTTKGTDNGFTFTGEFIESTTAQGCFIVLESEYGNPDVFRALLLPDDSSTYVPQSIMITFSLHRIMCLSMT</sequence>
<dbReference type="AlphaFoldDB" id="A0AA35S8L6"/>
<evidence type="ECO:0000313" key="1">
    <source>
        <dbReference type="EMBL" id="CAI8024257.1"/>
    </source>
</evidence>
<evidence type="ECO:0000313" key="2">
    <source>
        <dbReference type="Proteomes" id="UP001174909"/>
    </source>
</evidence>